<name>A0A2L0FAA3_SORCE</name>
<dbReference type="InterPro" id="IPR036388">
    <property type="entry name" value="WH-like_DNA-bd_sf"/>
</dbReference>
<dbReference type="GO" id="GO:0006950">
    <property type="term" value="P:response to stress"/>
    <property type="evidence" value="ECO:0007669"/>
    <property type="project" value="TreeGrafter"/>
</dbReference>
<feature type="domain" description="HTH marR-type" evidence="2">
    <location>
        <begin position="19"/>
        <end position="151"/>
    </location>
</feature>
<evidence type="ECO:0000259" key="2">
    <source>
        <dbReference type="PROSITE" id="PS50995"/>
    </source>
</evidence>
<dbReference type="Gene3D" id="1.10.10.10">
    <property type="entry name" value="Winged helix-like DNA-binding domain superfamily/Winged helix DNA-binding domain"/>
    <property type="match status" value="1"/>
</dbReference>
<reference evidence="3 4" key="1">
    <citation type="submission" date="2015-09" db="EMBL/GenBank/DDBJ databases">
        <title>Sorangium comparison.</title>
        <authorList>
            <person name="Zaburannyi N."/>
            <person name="Bunk B."/>
            <person name="Overmann J."/>
            <person name="Mueller R."/>
        </authorList>
    </citation>
    <scope>NUCLEOTIDE SEQUENCE [LARGE SCALE GENOMIC DNA]</scope>
    <source>
        <strain evidence="3 4">So ce26</strain>
    </source>
</reference>
<dbReference type="EMBL" id="CP012673">
    <property type="protein sequence ID" value="AUX48515.1"/>
    <property type="molecule type" value="Genomic_DNA"/>
</dbReference>
<dbReference type="InterPro" id="IPR039422">
    <property type="entry name" value="MarR/SlyA-like"/>
</dbReference>
<accession>A0A2L0FAA3</accession>
<feature type="compositionally biased region" description="Low complexity" evidence="1">
    <location>
        <begin position="162"/>
        <end position="186"/>
    </location>
</feature>
<dbReference type="SMART" id="SM00347">
    <property type="entry name" value="HTH_MARR"/>
    <property type="match status" value="1"/>
</dbReference>
<dbReference type="Proteomes" id="UP000238348">
    <property type="component" value="Chromosome"/>
</dbReference>
<proteinExistence type="predicted"/>
<evidence type="ECO:0000256" key="1">
    <source>
        <dbReference type="SAM" id="MobiDB-lite"/>
    </source>
</evidence>
<evidence type="ECO:0000313" key="4">
    <source>
        <dbReference type="Proteomes" id="UP000238348"/>
    </source>
</evidence>
<dbReference type="PANTHER" id="PTHR33164">
    <property type="entry name" value="TRANSCRIPTIONAL REGULATOR, MARR FAMILY"/>
    <property type="match status" value="1"/>
</dbReference>
<dbReference type="Pfam" id="PF12802">
    <property type="entry name" value="MarR_2"/>
    <property type="match status" value="1"/>
</dbReference>
<organism evidence="3 4">
    <name type="scientific">Sorangium cellulosum</name>
    <name type="common">Polyangium cellulosum</name>
    <dbReference type="NCBI Taxonomy" id="56"/>
    <lineage>
        <taxon>Bacteria</taxon>
        <taxon>Pseudomonadati</taxon>
        <taxon>Myxococcota</taxon>
        <taxon>Polyangia</taxon>
        <taxon>Polyangiales</taxon>
        <taxon>Polyangiaceae</taxon>
        <taxon>Sorangium</taxon>
    </lineage>
</organism>
<feature type="region of interest" description="Disordered" evidence="1">
    <location>
        <begin position="162"/>
        <end position="193"/>
    </location>
</feature>
<dbReference type="PANTHER" id="PTHR33164:SF106">
    <property type="entry name" value="TRANSCRIPTIONAL REGULATORY PROTEIN"/>
    <property type="match status" value="1"/>
</dbReference>
<evidence type="ECO:0000313" key="3">
    <source>
        <dbReference type="EMBL" id="AUX48515.1"/>
    </source>
</evidence>
<dbReference type="OrthoDB" id="9814496at2"/>
<dbReference type="InterPro" id="IPR000835">
    <property type="entry name" value="HTH_MarR-typ"/>
</dbReference>
<dbReference type="InterPro" id="IPR036390">
    <property type="entry name" value="WH_DNA-bd_sf"/>
</dbReference>
<dbReference type="PROSITE" id="PS50995">
    <property type="entry name" value="HTH_MARR_2"/>
    <property type="match status" value="1"/>
</dbReference>
<sequence>MAAKRASAKEVKDLVDSLGDRLGRELSTQSVLFHQAIAERLGLKGTDHKYLDVLRRAAEAGPVTPGDLVQLTGLTSGGVTGVLDRLEAAGFVRRVKHPTDRRQLVVEPVVERYAEIGALFAPFRERWAVLCARYSLAELQLICGFFEQATALMAEEIARMQRPAGPDAAPASAAPRAGAPAAGGAKARPRRSP</sequence>
<dbReference type="GO" id="GO:0003700">
    <property type="term" value="F:DNA-binding transcription factor activity"/>
    <property type="evidence" value="ECO:0007669"/>
    <property type="project" value="InterPro"/>
</dbReference>
<gene>
    <name evidence="3" type="ORF">SOCE26_100530</name>
</gene>
<dbReference type="AlphaFoldDB" id="A0A2L0FAA3"/>
<dbReference type="SUPFAM" id="SSF46785">
    <property type="entry name" value="Winged helix' DNA-binding domain"/>
    <property type="match status" value="1"/>
</dbReference>
<dbReference type="RefSeq" id="WP_104986361.1">
    <property type="nucleotide sequence ID" value="NZ_CP012673.1"/>
</dbReference>
<protein>
    <recommendedName>
        <fullName evidence="2">HTH marR-type domain-containing protein</fullName>
    </recommendedName>
</protein>